<evidence type="ECO:0000256" key="6">
    <source>
        <dbReference type="ARBA" id="ARBA00023002"/>
    </source>
</evidence>
<feature type="domain" description="VOC" evidence="9">
    <location>
        <begin position="41"/>
        <end position="173"/>
    </location>
</feature>
<name>A0A9J9LFB6_RHIWR</name>
<dbReference type="InterPro" id="IPR029068">
    <property type="entry name" value="Glyas_Bleomycin-R_OHBP_Dase"/>
</dbReference>
<dbReference type="Pfam" id="PF00903">
    <property type="entry name" value="Glyoxalase"/>
    <property type="match status" value="1"/>
</dbReference>
<keyword evidence="3" id="KW-0479">Metal-binding</keyword>
<dbReference type="PROSITE" id="PS51819">
    <property type="entry name" value="VOC"/>
    <property type="match status" value="1"/>
</dbReference>
<dbReference type="InterPro" id="IPR000486">
    <property type="entry name" value="Xdiol_ring_cleave_dOase_1/2"/>
</dbReference>
<dbReference type="PROSITE" id="PS00082">
    <property type="entry name" value="EXTRADIOL_DIOXYGENAS"/>
    <property type="match status" value="1"/>
</dbReference>
<dbReference type="EMBL" id="CP000699">
    <property type="protein sequence ID" value="ABQ69753.1"/>
    <property type="molecule type" value="Genomic_DNA"/>
</dbReference>
<evidence type="ECO:0000313" key="11">
    <source>
        <dbReference type="Proteomes" id="UP000001989"/>
    </source>
</evidence>
<evidence type="ECO:0000256" key="8">
    <source>
        <dbReference type="RuleBase" id="RU000683"/>
    </source>
</evidence>
<dbReference type="CDD" id="cd06587">
    <property type="entry name" value="VOC"/>
    <property type="match status" value="1"/>
</dbReference>
<dbReference type="SUPFAM" id="SSF54593">
    <property type="entry name" value="Glyoxalase/Bleomycin resistance protein/Dihydroxybiphenyl dioxygenase"/>
    <property type="match status" value="1"/>
</dbReference>
<keyword evidence="7 8" id="KW-0408">Iron</keyword>
<keyword evidence="6 8" id="KW-0560">Oxidoreductase</keyword>
<dbReference type="InterPro" id="IPR050383">
    <property type="entry name" value="GlyoxalaseI/FosfomycinResist"/>
</dbReference>
<evidence type="ECO:0000256" key="4">
    <source>
        <dbReference type="ARBA" id="ARBA00022797"/>
    </source>
</evidence>
<dbReference type="Proteomes" id="UP000001989">
    <property type="component" value="Chromosome"/>
</dbReference>
<evidence type="ECO:0000313" key="10">
    <source>
        <dbReference type="EMBL" id="ABQ69753.1"/>
    </source>
</evidence>
<reference evidence="10 11" key="1">
    <citation type="journal article" date="2010" name="J. Bacteriol.">
        <title>Genome sequence of the dioxin-mineralizing bacterium Sphingomonas wittichii RW1.</title>
        <authorList>
            <person name="Miller T.R."/>
            <person name="Delcher A.L."/>
            <person name="Salzberg S.L."/>
            <person name="Saunders E."/>
            <person name="Detter J.C."/>
            <person name="Halden R.U."/>
        </authorList>
    </citation>
    <scope>NUCLEOTIDE SEQUENCE [LARGE SCALE GENOMIC DNA]</scope>
    <source>
        <strain evidence="11">DSM 6014 / CCUG 31198 / JCM 15750 / NBRC 105917 / EY 4224 / RW1</strain>
    </source>
</reference>
<dbReference type="Gene3D" id="3.10.180.10">
    <property type="entry name" value="2,3-Dihydroxybiphenyl 1,2-Dioxygenase, domain 1"/>
    <property type="match status" value="1"/>
</dbReference>
<comment type="similarity">
    <text evidence="2 8">Belongs to the extradiol ring-cleavage dioxygenase family.</text>
</comment>
<evidence type="ECO:0000256" key="1">
    <source>
        <dbReference type="ARBA" id="ARBA00001954"/>
    </source>
</evidence>
<dbReference type="GO" id="GO:0008198">
    <property type="term" value="F:ferrous iron binding"/>
    <property type="evidence" value="ECO:0007669"/>
    <property type="project" value="InterPro"/>
</dbReference>
<gene>
    <name evidence="10" type="ordered locus">Swit_3407</name>
</gene>
<proteinExistence type="inferred from homology"/>
<dbReference type="GO" id="GO:0051213">
    <property type="term" value="F:dioxygenase activity"/>
    <property type="evidence" value="ECO:0007669"/>
    <property type="project" value="UniProtKB-KW"/>
</dbReference>
<evidence type="ECO:0000256" key="3">
    <source>
        <dbReference type="ARBA" id="ARBA00022723"/>
    </source>
</evidence>
<protein>
    <submittedName>
        <fullName evidence="10">Glyoxalase/bleomycin resistance protein/dioxygenase</fullName>
    </submittedName>
</protein>
<keyword evidence="5 8" id="KW-0223">Dioxygenase</keyword>
<dbReference type="PANTHER" id="PTHR21366:SF30">
    <property type="entry name" value="BLL2330 PROTEIN"/>
    <property type="match status" value="1"/>
</dbReference>
<sequence>MSGPSTNSLFCMAMAMGIRVTLRFEDTASKARLQMETNIQRLYHFAFPCRDAEETRAFYEDLLSLPLVHCMQVDAVPSSGDAGPYAHIFFQMRDGSYIAFFDLGGDEPPEPSPNTPRWVQHFAMEVPDLADVLAYRDRLVAAGVEVTGIVDHDFIKSIYFFDPNGLRLEITTRTEKPGFNEKAAAEAHAKLAAWSRFKHGRN</sequence>
<keyword evidence="4 8" id="KW-0058">Aromatic hydrocarbons catabolism</keyword>
<evidence type="ECO:0000256" key="2">
    <source>
        <dbReference type="ARBA" id="ARBA00008784"/>
    </source>
</evidence>
<evidence type="ECO:0000256" key="5">
    <source>
        <dbReference type="ARBA" id="ARBA00022964"/>
    </source>
</evidence>
<organism evidence="10 11">
    <name type="scientific">Rhizorhabdus wittichii (strain DSM 6014 / CCUG 31198 / JCM 15750 / NBRC 105917 / EY 4224 / RW1)</name>
    <name type="common">Sphingomonas wittichii</name>
    <dbReference type="NCBI Taxonomy" id="392499"/>
    <lineage>
        <taxon>Bacteria</taxon>
        <taxon>Pseudomonadati</taxon>
        <taxon>Pseudomonadota</taxon>
        <taxon>Alphaproteobacteria</taxon>
        <taxon>Sphingomonadales</taxon>
        <taxon>Sphingomonadaceae</taxon>
        <taxon>Rhizorhabdus</taxon>
    </lineage>
</organism>
<evidence type="ECO:0000259" key="9">
    <source>
        <dbReference type="PROSITE" id="PS51819"/>
    </source>
</evidence>
<dbReference type="InterPro" id="IPR037523">
    <property type="entry name" value="VOC_core"/>
</dbReference>
<dbReference type="AlphaFoldDB" id="A0A9J9LFB6"/>
<keyword evidence="11" id="KW-1185">Reference proteome</keyword>
<dbReference type="PANTHER" id="PTHR21366">
    <property type="entry name" value="GLYOXALASE FAMILY PROTEIN"/>
    <property type="match status" value="1"/>
</dbReference>
<dbReference type="InterPro" id="IPR004360">
    <property type="entry name" value="Glyas_Fos-R_dOase_dom"/>
</dbReference>
<dbReference type="KEGG" id="swi:Swit_3407"/>
<evidence type="ECO:0000256" key="7">
    <source>
        <dbReference type="ARBA" id="ARBA00023004"/>
    </source>
</evidence>
<accession>A0A9J9LFB6</accession>
<comment type="cofactor">
    <cofactor evidence="1 8">
        <name>Fe(2+)</name>
        <dbReference type="ChEBI" id="CHEBI:29033"/>
    </cofactor>
</comment>